<feature type="region of interest" description="Disordered" evidence="1">
    <location>
        <begin position="1519"/>
        <end position="1573"/>
    </location>
</feature>
<feature type="region of interest" description="Disordered" evidence="1">
    <location>
        <begin position="1238"/>
        <end position="1258"/>
    </location>
</feature>
<feature type="region of interest" description="Disordered" evidence="1">
    <location>
        <begin position="615"/>
        <end position="635"/>
    </location>
</feature>
<proteinExistence type="predicted"/>
<feature type="compositionally biased region" description="Basic residues" evidence="1">
    <location>
        <begin position="11"/>
        <end position="21"/>
    </location>
</feature>
<sequence length="2137" mass="237449">MRLYQFTTNRHQLRSQSKRPTHWAESQAYSGRALLTKTILTDYLYHSGRSDEAVPVHHEPAPAEKPVEKTDTLGRITSLFRKSTAHEDYPHGLLYEGLQLDPHEPLDHHVSVYHSGRSDEAVPVHHEPAPAEKPIEKTDTLGRITSLFRKSTAHEDYPHGLLYEGPTTSTHMVNDIDRHPLDHHVSVYHSGRSDEAVPVHHEPAPAEKPVEKTDTLGRITSLFRKSTAHEDYPHGLLYEGPVSETGRSHEISGSPLDTHVSVYHSGRSDEAVPVHHEPAPAEKPVEKTDTLGRITSLFRKSTAHEDYPHGLLKSTAHEDYPHGLLYEGPVSETGRSHEISGSPLDTHVSVYHSGRSDEAVPVHHEPAPAEKPVEKTDTLGRITSLFRKSTAHEDYPHGLLYEGPVSETGRAHEISGSPLDTHVSVYHSGRSDEAVPVHQEPAPVEKTDTLGRITSLFRKSTAHEDYPHGLQHEGPVSETGRAHEISGSPLDTHVSVYHSGRSDEAVPVHHEPAPAEKPVEKTDTLGRITSLFRKSTAHEDYPHGLLYEGPTTSTHMVNDIDRHPLDHHVSVYHSGRSDEAVPVHREPALAEKPVEKTDTLGRITSLFRKSTAHEDYPHGLQHEGPVSETGRAHEISGSPLDTHVSVYHSGRSDEAVPVHHEPAPAEKPVEKTDTLGRITSLFRKSTAHEDYPHGLQHEGPVSETGRSHEISGSPLDTHVSVYHSGRSDEAVPVHHEPAPAEKPVEKTDTLGRITSLFRKSTAHEDYPHGLLYEGPVSETGRAHEISGSPLDTHVSVYHSGRSDEAVPVHREPAPAEKPIEKTDTLVRITSLFRKSTAHEDYLLGLQHEGPVSETGRANEISGSPLDTQVSVYHSGRSDEAVPVHHEPAPAEKTVEKTDTLGRITSLFRKSSAHEDYPLGLQHEGPTTSTRKSTAHEDYPHGLLYEGPTTSTHMVNDIDRHPLDHHVSVYHSGRSDEAVPVHREPAPAEKPVEKTDTLGRITSLFRKSTAHEDYPLGLQHEGPHEGPVSETGRANEISGSPLDTHVSVYHSGRSDEAVPVHHEPAPAEKPVEKTDTLGRITSLFRKSTAHEDYPLGLQHEGPVSETGRAHEISGSPLDTHVSVYHSGRSDEAVPVHHEPAPAEKTVEKTDTLGRITSLFRKSTAHEDYPHGLLYEGPTTSTHMVNDIDRHPLDHHVSVYHSGRSDEAVPVHHEPAPAEKTVEKTDTLGRITSLFRKSTAHEDYPHGLQHEGPTTGPTAVPVHHEPAPAEKTVEKTDTLGRITSLFRKSTAHEDYPHGLLYEGPTTSTHMVNDIDRHPLDHHVSVYHSGRSDEAVPVHHEPAPAEKPVEKTDTLGRITSLFRKSTAHEDYPLGLQHEGPVSETGRANEISGSPLDTHVSVYHSGRSDEAVPVHREPAPAEKTVEKSDTLGRITSLFRKSTAHEDYPHGLLYEGPTTSTHMVNDIDRHPLDHHVSVYHSGRSDEAVPVHREPAPAEKPIEKTDTLGRITSLFRKSTAHEDYPLGLQHEGPVSETGRANEISGSPLDTHVSVYHSGRSDEAVPVHREPAPAEKPVEKTDTLGRITSLFRKSTAHEDYPLGLQHEGPVSETGRAHEISGSPLDTHVSVYHSGRSYEAVPVYHEPSPEKPVEDMGPLLSSHPKVYEEPFQENTANVRQINGFYDKPPSGLSHVRAVSFDRSAGREIELVNRHSSRGERDVRAKELGSFSTHEHAFGRTVPRMRTSHSYSDQLVSRRGVSSPGGWTTVTETTTITYAKKTSASRIIEGRTQHVTEDIIVYDHGRGTLPPLSPTFRRIANGGRNYSPHRPAYYNVDQRYNYYRSRSQDPLRSVRAEDKGFQTDFDSINNLDSVCLPTAQAEEDTRRHSRSLSRTARSATTDIQTYRSYSSHLYNRHDYIDDYNVRYRWPSQERSDITSNVQESGVDSQISKRTSYRMPSLSPPMRRSELYAKKNDRDRREGRQFGTQTRSVDYRSDADGVCTAYRSMSPTKTNGHSQRSTFSATIDRSSPTKFPVHTTTVYKRPYQQHSSVSPTAARKLHYQRSNLEELPIDQLFSQLGDDDPSPYEYRNGGKAPVIQPLESRLIDPGYYAGPGTSTSLPQRSEADVKVPMRKARQRVRNYCAML</sequence>
<feature type="compositionally biased region" description="Basic and acidic residues" evidence="1">
    <location>
        <begin position="1238"/>
        <end position="1247"/>
    </location>
</feature>
<organism evidence="2 3">
    <name type="scientific">Ditylenchus destructor</name>
    <dbReference type="NCBI Taxonomy" id="166010"/>
    <lineage>
        <taxon>Eukaryota</taxon>
        <taxon>Metazoa</taxon>
        <taxon>Ecdysozoa</taxon>
        <taxon>Nematoda</taxon>
        <taxon>Chromadorea</taxon>
        <taxon>Rhabditida</taxon>
        <taxon>Tylenchina</taxon>
        <taxon>Tylenchomorpha</taxon>
        <taxon>Sphaerularioidea</taxon>
        <taxon>Anguinidae</taxon>
        <taxon>Anguininae</taxon>
        <taxon>Ditylenchus</taxon>
    </lineage>
</organism>
<feature type="compositionally biased region" description="Basic and acidic residues" evidence="1">
    <location>
        <begin position="1402"/>
        <end position="1422"/>
    </location>
</feature>
<feature type="compositionally biased region" description="Basic and acidic residues" evidence="1">
    <location>
        <begin position="1957"/>
        <end position="1974"/>
    </location>
</feature>
<keyword evidence="3" id="KW-1185">Reference proteome</keyword>
<feature type="region of interest" description="Disordered" evidence="1">
    <location>
        <begin position="914"/>
        <end position="935"/>
    </location>
</feature>
<evidence type="ECO:0000313" key="3">
    <source>
        <dbReference type="Proteomes" id="UP001201812"/>
    </source>
</evidence>
<name>A0AAD4NAT6_9BILA</name>
<feature type="region of interest" description="Disordered" evidence="1">
    <location>
        <begin position="1369"/>
        <end position="1422"/>
    </location>
</feature>
<feature type="region of interest" description="Disordered" evidence="1">
    <location>
        <begin position="465"/>
        <end position="492"/>
    </location>
</feature>
<feature type="region of interest" description="Disordered" evidence="1">
    <location>
        <begin position="1594"/>
        <end position="1615"/>
    </location>
</feature>
<comment type="caution">
    <text evidence="2">The sequence shown here is derived from an EMBL/GenBank/DDBJ whole genome shotgun (WGS) entry which is preliminary data.</text>
</comment>
<feature type="region of interest" description="Disordered" evidence="1">
    <location>
        <begin position="1"/>
        <end position="24"/>
    </location>
</feature>
<feature type="region of interest" description="Disordered" evidence="1">
    <location>
        <begin position="876"/>
        <end position="897"/>
    </location>
</feature>
<feature type="region of interest" description="Disordered" evidence="1">
    <location>
        <begin position="1925"/>
        <end position="1982"/>
    </location>
</feature>
<feature type="region of interest" description="Disordered" evidence="1">
    <location>
        <begin position="687"/>
        <end position="711"/>
    </location>
</feature>
<evidence type="ECO:0000313" key="2">
    <source>
        <dbReference type="EMBL" id="KAI1717973.1"/>
    </source>
</evidence>
<evidence type="ECO:0000256" key="1">
    <source>
        <dbReference type="SAM" id="MobiDB-lite"/>
    </source>
</evidence>
<reference evidence="2" key="1">
    <citation type="submission" date="2022-01" db="EMBL/GenBank/DDBJ databases">
        <title>Genome Sequence Resource for Two Populations of Ditylenchus destructor, the Migratory Endoparasitic Phytonematode.</title>
        <authorList>
            <person name="Zhang H."/>
            <person name="Lin R."/>
            <person name="Xie B."/>
        </authorList>
    </citation>
    <scope>NUCLEOTIDE SEQUENCE</scope>
    <source>
        <strain evidence="2">BazhouSP</strain>
    </source>
</reference>
<accession>A0AAD4NAT6</accession>
<dbReference type="EMBL" id="JAKKPZ010000008">
    <property type="protein sequence ID" value="KAI1717973.1"/>
    <property type="molecule type" value="Genomic_DNA"/>
</dbReference>
<feature type="compositionally biased region" description="Basic and acidic residues" evidence="1">
    <location>
        <begin position="687"/>
        <end position="696"/>
    </location>
</feature>
<feature type="region of interest" description="Disordered" evidence="1">
    <location>
        <begin position="1013"/>
        <end position="1042"/>
    </location>
</feature>
<feature type="compositionally biased region" description="Basic and acidic residues" evidence="1">
    <location>
        <begin position="1552"/>
        <end position="1573"/>
    </location>
</feature>
<feature type="region of interest" description="Disordered" evidence="1">
    <location>
        <begin position="1997"/>
        <end position="2022"/>
    </location>
</feature>
<protein>
    <submittedName>
        <fullName evidence="2">Uncharacterized protein</fullName>
    </submittedName>
</protein>
<dbReference type="Proteomes" id="UP001201812">
    <property type="component" value="Unassembled WGS sequence"/>
</dbReference>
<feature type="compositionally biased region" description="Polar residues" evidence="1">
    <location>
        <begin position="1928"/>
        <end position="1944"/>
    </location>
</feature>
<gene>
    <name evidence="2" type="ORF">DdX_06382</name>
</gene>
<feature type="compositionally biased region" description="Polar residues" evidence="1">
    <location>
        <begin position="1"/>
        <end position="10"/>
    </location>
</feature>